<dbReference type="SUPFAM" id="SSF110997">
    <property type="entry name" value="Sporulation related repeat"/>
    <property type="match status" value="1"/>
</dbReference>
<proteinExistence type="predicted"/>
<dbReference type="Gene3D" id="3.30.70.1070">
    <property type="entry name" value="Sporulation related repeat"/>
    <property type="match status" value="1"/>
</dbReference>
<dbReference type="InterPro" id="IPR036680">
    <property type="entry name" value="SPOR-like_sf"/>
</dbReference>
<dbReference type="PROSITE" id="PS51724">
    <property type="entry name" value="SPOR"/>
    <property type="match status" value="1"/>
</dbReference>
<evidence type="ECO:0000313" key="3">
    <source>
        <dbReference type="EMBL" id="QIB67631.1"/>
    </source>
</evidence>
<organism evidence="3 4">
    <name type="scientific">Kineobactrum salinum</name>
    <dbReference type="NCBI Taxonomy" id="2708301"/>
    <lineage>
        <taxon>Bacteria</taxon>
        <taxon>Pseudomonadati</taxon>
        <taxon>Pseudomonadota</taxon>
        <taxon>Gammaproteobacteria</taxon>
        <taxon>Cellvibrionales</taxon>
        <taxon>Halieaceae</taxon>
        <taxon>Kineobactrum</taxon>
    </lineage>
</organism>
<dbReference type="InterPro" id="IPR052521">
    <property type="entry name" value="Cell_div_SPOR-domain"/>
</dbReference>
<dbReference type="InterPro" id="IPR007730">
    <property type="entry name" value="SPOR-like_dom"/>
</dbReference>
<evidence type="ECO:0000313" key="4">
    <source>
        <dbReference type="Proteomes" id="UP000477680"/>
    </source>
</evidence>
<name>A0A6C0U6D2_9GAMM</name>
<sequence>MFSGVFASLLLYLGTLPAALDRGPTGNEAAATDPKAAPKPDFTFYTSLPEQTLAIDVEPAEVAQPRSTTAAQGQTYLLQAGSFRQREDADRRRAELLLLGLEPRVEETASDNGRWFRVYLGPYQTHAHMSRARGLTAAQDIDTLLLKRDRP</sequence>
<dbReference type="EMBL" id="CP048711">
    <property type="protein sequence ID" value="QIB67631.1"/>
    <property type="molecule type" value="Genomic_DNA"/>
</dbReference>
<protein>
    <submittedName>
        <fullName evidence="3">Sporulation protein</fullName>
    </submittedName>
</protein>
<dbReference type="GO" id="GO:0042834">
    <property type="term" value="F:peptidoglycan binding"/>
    <property type="evidence" value="ECO:0007669"/>
    <property type="project" value="InterPro"/>
</dbReference>
<dbReference type="KEGG" id="kim:G3T16_10820"/>
<dbReference type="Pfam" id="PF05036">
    <property type="entry name" value="SPOR"/>
    <property type="match status" value="1"/>
</dbReference>
<dbReference type="PANTHER" id="PTHR38687">
    <property type="entry name" value="CELL DIVISION PROTEIN DEDD-RELATED"/>
    <property type="match status" value="1"/>
</dbReference>
<evidence type="ECO:0000256" key="1">
    <source>
        <dbReference type="SAM" id="SignalP"/>
    </source>
</evidence>
<evidence type="ECO:0000259" key="2">
    <source>
        <dbReference type="PROSITE" id="PS51724"/>
    </source>
</evidence>
<keyword evidence="1" id="KW-0732">Signal</keyword>
<keyword evidence="4" id="KW-1185">Reference proteome</keyword>
<feature type="signal peptide" evidence="1">
    <location>
        <begin position="1"/>
        <end position="18"/>
    </location>
</feature>
<dbReference type="Proteomes" id="UP000477680">
    <property type="component" value="Chromosome"/>
</dbReference>
<dbReference type="AlphaFoldDB" id="A0A6C0U6D2"/>
<accession>A0A6C0U6D2</accession>
<gene>
    <name evidence="3" type="ORF">G3T16_10820</name>
</gene>
<feature type="chain" id="PRO_5025694937" evidence="1">
    <location>
        <begin position="19"/>
        <end position="151"/>
    </location>
</feature>
<feature type="domain" description="SPOR" evidence="2">
    <location>
        <begin position="70"/>
        <end position="149"/>
    </location>
</feature>
<reference evidence="3 4" key="1">
    <citation type="submission" date="2020-02" db="EMBL/GenBank/DDBJ databases">
        <title>Genome sequencing for Kineobactrum sp. M2.</title>
        <authorList>
            <person name="Park S.-J."/>
        </authorList>
    </citation>
    <scope>NUCLEOTIDE SEQUENCE [LARGE SCALE GENOMIC DNA]</scope>
    <source>
        <strain evidence="3 4">M2</strain>
    </source>
</reference>